<dbReference type="Proteomes" id="UP001303160">
    <property type="component" value="Unassembled WGS sequence"/>
</dbReference>
<name>A0AAN6XV64_9PEZI</name>
<organism evidence="2 3">
    <name type="scientific">Triangularia verruculosa</name>
    <dbReference type="NCBI Taxonomy" id="2587418"/>
    <lineage>
        <taxon>Eukaryota</taxon>
        <taxon>Fungi</taxon>
        <taxon>Dikarya</taxon>
        <taxon>Ascomycota</taxon>
        <taxon>Pezizomycotina</taxon>
        <taxon>Sordariomycetes</taxon>
        <taxon>Sordariomycetidae</taxon>
        <taxon>Sordariales</taxon>
        <taxon>Podosporaceae</taxon>
        <taxon>Triangularia</taxon>
    </lineage>
</organism>
<comment type="caution">
    <text evidence="2">The sequence shown here is derived from an EMBL/GenBank/DDBJ whole genome shotgun (WGS) entry which is preliminary data.</text>
</comment>
<protein>
    <submittedName>
        <fullName evidence="2">Uncharacterized protein</fullName>
    </submittedName>
</protein>
<dbReference type="EMBL" id="MU863878">
    <property type="protein sequence ID" value="KAK4205157.1"/>
    <property type="molecule type" value="Genomic_DNA"/>
</dbReference>
<evidence type="ECO:0000256" key="1">
    <source>
        <dbReference type="SAM" id="MobiDB-lite"/>
    </source>
</evidence>
<feature type="region of interest" description="Disordered" evidence="1">
    <location>
        <begin position="375"/>
        <end position="394"/>
    </location>
</feature>
<evidence type="ECO:0000313" key="2">
    <source>
        <dbReference type="EMBL" id="KAK4205157.1"/>
    </source>
</evidence>
<reference evidence="2" key="2">
    <citation type="submission" date="2023-05" db="EMBL/GenBank/DDBJ databases">
        <authorList>
            <consortium name="Lawrence Berkeley National Laboratory"/>
            <person name="Steindorff A."/>
            <person name="Hensen N."/>
            <person name="Bonometti L."/>
            <person name="Westerberg I."/>
            <person name="Brannstrom I.O."/>
            <person name="Guillou S."/>
            <person name="Cros-Aarteil S."/>
            <person name="Calhoun S."/>
            <person name="Haridas S."/>
            <person name="Kuo A."/>
            <person name="Mondo S."/>
            <person name="Pangilinan J."/>
            <person name="Riley R."/>
            <person name="Labutti K."/>
            <person name="Andreopoulos B."/>
            <person name="Lipzen A."/>
            <person name="Chen C."/>
            <person name="Yanf M."/>
            <person name="Daum C."/>
            <person name="Ng V."/>
            <person name="Clum A."/>
            <person name="Ohm R."/>
            <person name="Martin F."/>
            <person name="Silar P."/>
            <person name="Natvig D."/>
            <person name="Lalanne C."/>
            <person name="Gautier V."/>
            <person name="Ament-Velasquez S.L."/>
            <person name="Kruys A."/>
            <person name="Hutchinson M.I."/>
            <person name="Powell A.J."/>
            <person name="Barry K."/>
            <person name="Miller A.N."/>
            <person name="Grigoriev I.V."/>
            <person name="Debuchy R."/>
            <person name="Gladieux P."/>
            <person name="Thoren M.H."/>
            <person name="Johannesson H."/>
        </authorList>
    </citation>
    <scope>NUCLEOTIDE SEQUENCE</scope>
    <source>
        <strain evidence="2">CBS 315.58</strain>
    </source>
</reference>
<gene>
    <name evidence="2" type="ORF">QBC40DRAFT_325854</name>
</gene>
<reference evidence="2" key="1">
    <citation type="journal article" date="2023" name="Mol. Phylogenet. Evol.">
        <title>Genome-scale phylogeny and comparative genomics of the fungal order Sordariales.</title>
        <authorList>
            <person name="Hensen N."/>
            <person name="Bonometti L."/>
            <person name="Westerberg I."/>
            <person name="Brannstrom I.O."/>
            <person name="Guillou S."/>
            <person name="Cros-Aarteil S."/>
            <person name="Calhoun S."/>
            <person name="Haridas S."/>
            <person name="Kuo A."/>
            <person name="Mondo S."/>
            <person name="Pangilinan J."/>
            <person name="Riley R."/>
            <person name="LaButti K."/>
            <person name="Andreopoulos B."/>
            <person name="Lipzen A."/>
            <person name="Chen C."/>
            <person name="Yan M."/>
            <person name="Daum C."/>
            <person name="Ng V."/>
            <person name="Clum A."/>
            <person name="Steindorff A."/>
            <person name="Ohm R.A."/>
            <person name="Martin F."/>
            <person name="Silar P."/>
            <person name="Natvig D.O."/>
            <person name="Lalanne C."/>
            <person name="Gautier V."/>
            <person name="Ament-Velasquez S.L."/>
            <person name="Kruys A."/>
            <person name="Hutchinson M.I."/>
            <person name="Powell A.J."/>
            <person name="Barry K."/>
            <person name="Miller A.N."/>
            <person name="Grigoriev I.V."/>
            <person name="Debuchy R."/>
            <person name="Gladieux P."/>
            <person name="Hiltunen Thoren M."/>
            <person name="Johannesson H."/>
        </authorList>
    </citation>
    <scope>NUCLEOTIDE SEQUENCE</scope>
    <source>
        <strain evidence="2">CBS 315.58</strain>
    </source>
</reference>
<evidence type="ECO:0000313" key="3">
    <source>
        <dbReference type="Proteomes" id="UP001303160"/>
    </source>
</evidence>
<keyword evidence="3" id="KW-1185">Reference proteome</keyword>
<sequence>MPSANANQYDLTVVPARWASLLEAHQFGVWARDVAAENEVGRYAAVDKSFPSERTPEHRYDEIPHFSVPIQEGRSAMITAALTKRVPFLGHQPGDHVFRLAKSPQSRTNFKMCLQYEGQIQRPCSQYFWRLTTAVLPAALDLVVSLLAFEPTAQHPGALPFELERVRSKSRRNQITQIDIDILKELWNLRFVGFQDETTKMVRKLNPAQLIPACKASTTALDTYAEASWLIYKLRQNDPRGYDSCKLEWNSVIPLLEAASDTCFTHLLRHHKDIMKREGLSMLYAAELSTRAHVLVYCRPENIMLNRIRVGGREARGVSDNDNDKGWRWVPTDPKFWTAGNHCSQSPIEQELLYWDPQEHSTFHRFYREHHDPLVSDNHHNDVRSGKKRSLDTI</sequence>
<proteinExistence type="predicted"/>
<dbReference type="AlphaFoldDB" id="A0AAN6XV64"/>
<accession>A0AAN6XV64</accession>